<evidence type="ECO:0000256" key="5">
    <source>
        <dbReference type="ARBA" id="ARBA00022737"/>
    </source>
</evidence>
<name>A0A1L7WQS3_9HELO</name>
<dbReference type="CDD" id="cd20335">
    <property type="entry name" value="BRcat_RBR"/>
    <property type="match status" value="1"/>
</dbReference>
<protein>
    <recommendedName>
        <fullName evidence="2">RBR-type E3 ubiquitin transferase</fullName>
        <ecNumber evidence="2">2.3.2.31</ecNumber>
    </recommendedName>
</protein>
<dbReference type="GO" id="GO:0016567">
    <property type="term" value="P:protein ubiquitination"/>
    <property type="evidence" value="ECO:0007669"/>
    <property type="project" value="InterPro"/>
</dbReference>
<evidence type="ECO:0000313" key="11">
    <source>
        <dbReference type="Proteomes" id="UP000184330"/>
    </source>
</evidence>
<dbReference type="Gene3D" id="1.20.120.1750">
    <property type="match status" value="1"/>
</dbReference>
<comment type="catalytic activity">
    <reaction evidence="1">
        <text>[E2 ubiquitin-conjugating enzyme]-S-ubiquitinyl-L-cysteine + [acceptor protein]-L-lysine = [E2 ubiquitin-conjugating enzyme]-L-cysteine + [acceptor protein]-N(6)-ubiquitinyl-L-lysine.</text>
        <dbReference type="EC" id="2.3.2.31"/>
    </reaction>
</comment>
<dbReference type="Pfam" id="PF01485">
    <property type="entry name" value="IBR"/>
    <property type="match status" value="1"/>
</dbReference>
<evidence type="ECO:0000313" key="10">
    <source>
        <dbReference type="EMBL" id="CZR55113.1"/>
    </source>
</evidence>
<dbReference type="STRING" id="576137.A0A1L7WQS3"/>
<dbReference type="SUPFAM" id="SSF57850">
    <property type="entry name" value="RING/U-box"/>
    <property type="match status" value="1"/>
</dbReference>
<organism evidence="10 11">
    <name type="scientific">Phialocephala subalpina</name>
    <dbReference type="NCBI Taxonomy" id="576137"/>
    <lineage>
        <taxon>Eukaryota</taxon>
        <taxon>Fungi</taxon>
        <taxon>Dikarya</taxon>
        <taxon>Ascomycota</taxon>
        <taxon>Pezizomycotina</taxon>
        <taxon>Leotiomycetes</taxon>
        <taxon>Helotiales</taxon>
        <taxon>Mollisiaceae</taxon>
        <taxon>Phialocephala</taxon>
        <taxon>Phialocephala fortinii species complex</taxon>
    </lineage>
</organism>
<dbReference type="OrthoDB" id="9977870at2759"/>
<evidence type="ECO:0000256" key="4">
    <source>
        <dbReference type="ARBA" id="ARBA00022723"/>
    </source>
</evidence>
<keyword evidence="6" id="KW-0863">Zinc-finger</keyword>
<proteinExistence type="predicted"/>
<dbReference type="CDD" id="cd16449">
    <property type="entry name" value="RING-HC"/>
    <property type="match status" value="1"/>
</dbReference>
<dbReference type="PROSITE" id="PS51873">
    <property type="entry name" value="TRIAD"/>
    <property type="match status" value="1"/>
</dbReference>
<keyword evidence="4" id="KW-0479">Metal-binding</keyword>
<keyword evidence="5" id="KW-0677">Repeat</keyword>
<dbReference type="AlphaFoldDB" id="A0A1L7WQS3"/>
<evidence type="ECO:0000256" key="1">
    <source>
        <dbReference type="ARBA" id="ARBA00001798"/>
    </source>
</evidence>
<evidence type="ECO:0000256" key="2">
    <source>
        <dbReference type="ARBA" id="ARBA00012251"/>
    </source>
</evidence>
<keyword evidence="7" id="KW-0833">Ubl conjugation pathway</keyword>
<sequence length="494" mass="54083">MAMNAAVGSLAEVDDATAALLLQLQIEDLDELIKNLPVKGKGKRREGTISDAELAFQLGKEELQRNATILSDRQMTKSIARAVMADAQALTFAATQERSEATDRAIALREFRLEGGNVPLVLPAPPAAALLPIDNNNSDNEFIDKLSALYVETPVEVPESSTALVKYDPRANVAAALTTATGALVVYNPDIDISNAESSGQAATRQAIKIDKRECIICLDIVVFFEVAKLPCGHECCRSCLVDMFTSSLVDESRYPPKCCDGIPPDAKEVRLFLSADIIKEFEEKKIEWETKDRTYCSNLECGKFIRLENITHGLATCPTCKTVTCTLCGEGAHDTGCPKDEALQQVLQLMEEKGWRRCYSCKAGVELNFGCNHITFVHSLCVSDHVLMDLVVNVEPSSAMCAQLAGRIATAPSGMKIDSSTMPRKLLIVKAWRWMRLLIDFYNRQIAIIQQIVGSGSLEIARSVMTSCIASSWNALTASLGDADAVWPLTRRW</sequence>
<dbReference type="InterPro" id="IPR002867">
    <property type="entry name" value="IBR_dom"/>
</dbReference>
<dbReference type="EC" id="2.3.2.31" evidence="2"/>
<dbReference type="InterPro" id="IPR031127">
    <property type="entry name" value="E3_UB_ligase_RBR"/>
</dbReference>
<feature type="domain" description="RING-type" evidence="9">
    <location>
        <begin position="211"/>
        <end position="412"/>
    </location>
</feature>
<dbReference type="PANTHER" id="PTHR11685">
    <property type="entry name" value="RBR FAMILY RING FINGER AND IBR DOMAIN-CONTAINING"/>
    <property type="match status" value="1"/>
</dbReference>
<dbReference type="GO" id="GO:0008270">
    <property type="term" value="F:zinc ion binding"/>
    <property type="evidence" value="ECO:0007669"/>
    <property type="project" value="UniProtKB-KW"/>
</dbReference>
<dbReference type="InterPro" id="IPR044066">
    <property type="entry name" value="TRIAD_supradom"/>
</dbReference>
<dbReference type="GO" id="GO:0061630">
    <property type="term" value="F:ubiquitin protein ligase activity"/>
    <property type="evidence" value="ECO:0007669"/>
    <property type="project" value="UniProtKB-EC"/>
</dbReference>
<evidence type="ECO:0000259" key="9">
    <source>
        <dbReference type="PROSITE" id="PS51873"/>
    </source>
</evidence>
<accession>A0A1L7WQS3</accession>
<dbReference type="EMBL" id="FJOG01000006">
    <property type="protein sequence ID" value="CZR55113.1"/>
    <property type="molecule type" value="Genomic_DNA"/>
</dbReference>
<keyword evidence="8" id="KW-0862">Zinc</keyword>
<keyword evidence="3" id="KW-0808">Transferase</keyword>
<evidence type="ECO:0000256" key="6">
    <source>
        <dbReference type="ARBA" id="ARBA00022771"/>
    </source>
</evidence>
<evidence type="ECO:0000256" key="3">
    <source>
        <dbReference type="ARBA" id="ARBA00022679"/>
    </source>
</evidence>
<dbReference type="InterPro" id="IPR013083">
    <property type="entry name" value="Znf_RING/FYVE/PHD"/>
</dbReference>
<reference evidence="10 11" key="1">
    <citation type="submission" date="2016-03" db="EMBL/GenBank/DDBJ databases">
        <authorList>
            <person name="Ploux O."/>
        </authorList>
    </citation>
    <scope>NUCLEOTIDE SEQUENCE [LARGE SCALE GENOMIC DNA]</scope>
    <source>
        <strain evidence="10 11">UAMH 11012</strain>
    </source>
</reference>
<evidence type="ECO:0000256" key="7">
    <source>
        <dbReference type="ARBA" id="ARBA00022786"/>
    </source>
</evidence>
<evidence type="ECO:0000256" key="8">
    <source>
        <dbReference type="ARBA" id="ARBA00022833"/>
    </source>
</evidence>
<dbReference type="Proteomes" id="UP000184330">
    <property type="component" value="Unassembled WGS sequence"/>
</dbReference>
<dbReference type="Gene3D" id="3.30.40.10">
    <property type="entry name" value="Zinc/RING finger domain, C3HC4 (zinc finger)"/>
    <property type="match status" value="1"/>
</dbReference>
<gene>
    <name evidence="10" type="ORF">PAC_04999</name>
</gene>
<keyword evidence="11" id="KW-1185">Reference proteome</keyword>